<evidence type="ECO:0000313" key="1">
    <source>
        <dbReference type="EMBL" id="SBT10263.1"/>
    </source>
</evidence>
<evidence type="ECO:0000313" key="2">
    <source>
        <dbReference type="Proteomes" id="UP000199169"/>
    </source>
</evidence>
<name>A0A1A8Y1L4_9PROT</name>
<accession>A0A1A8Y1L4</accession>
<organism evidence="1 2">
    <name type="scientific">Candidatus Accumulibacter aalborgensis</name>
    <dbReference type="NCBI Taxonomy" id="1860102"/>
    <lineage>
        <taxon>Bacteria</taxon>
        <taxon>Pseudomonadati</taxon>
        <taxon>Pseudomonadota</taxon>
        <taxon>Betaproteobacteria</taxon>
        <taxon>Candidatus Accumulibacter</taxon>
    </lineage>
</organism>
<dbReference type="STRING" id="1860102.ACCAA_920037"/>
<gene>
    <name evidence="1" type="ORF">ACCAA_920037</name>
</gene>
<dbReference type="Proteomes" id="UP000199169">
    <property type="component" value="Unassembled WGS sequence"/>
</dbReference>
<dbReference type="EMBL" id="FLQX01000174">
    <property type="protein sequence ID" value="SBT10263.1"/>
    <property type="molecule type" value="Genomic_DNA"/>
</dbReference>
<protein>
    <submittedName>
        <fullName evidence="1">Uncharacterized protein</fullName>
    </submittedName>
</protein>
<proteinExistence type="predicted"/>
<sequence>MLRNEAHQSRLIRFPSVSTSCGPAIFLVEKKYSEERLRTVLECLRLVMLLSRYTE</sequence>
<reference evidence="2" key="1">
    <citation type="submission" date="2016-06" db="EMBL/GenBank/DDBJ databases">
        <authorList>
            <person name="McIlroy S.J."/>
            <person name="Karst S.M."/>
            <person name="Albertsen M."/>
        </authorList>
    </citation>
    <scope>NUCLEOTIDE SEQUENCE [LARGE SCALE GENOMIC DNA]</scope>
</reference>
<keyword evidence="2" id="KW-1185">Reference proteome</keyword>
<dbReference type="AlphaFoldDB" id="A0A1A8Y1L4"/>